<evidence type="ECO:0000259" key="2">
    <source>
        <dbReference type="Pfam" id="PF10056"/>
    </source>
</evidence>
<evidence type="ECO:0000313" key="4">
    <source>
        <dbReference type="Proteomes" id="UP000030106"/>
    </source>
</evidence>
<dbReference type="Proteomes" id="UP000030106">
    <property type="component" value="Unassembled WGS sequence"/>
</dbReference>
<reference evidence="3 4" key="1">
    <citation type="submission" date="2012-10" db="EMBL/GenBank/DDBJ databases">
        <title>Genome sequencing and analysis of entomopathogenic fungi Beauveria bassiana D1-5.</title>
        <authorList>
            <person name="Li Q."/>
            <person name="Wang L."/>
            <person name="Zhang Z."/>
            <person name="Wang Q."/>
            <person name="Ren J."/>
            <person name="Wang M."/>
            <person name="Xu W."/>
            <person name="Wang J."/>
            <person name="Lu Y."/>
            <person name="Du Q."/>
            <person name="Sun Z."/>
        </authorList>
    </citation>
    <scope>NUCLEOTIDE SEQUENCE [LARGE SCALE GENOMIC DNA]</scope>
    <source>
        <strain evidence="3 4">D1-5</strain>
    </source>
</reference>
<evidence type="ECO:0000256" key="1">
    <source>
        <dbReference type="SAM" id="MobiDB-lite"/>
    </source>
</evidence>
<feature type="domain" description="DUF2293" evidence="2">
    <location>
        <begin position="94"/>
        <end position="178"/>
    </location>
</feature>
<feature type="region of interest" description="Disordered" evidence="1">
    <location>
        <begin position="177"/>
        <end position="254"/>
    </location>
</feature>
<gene>
    <name evidence="3" type="ORF">BBAD15_g6772</name>
</gene>
<feature type="compositionally biased region" description="Low complexity" evidence="1">
    <location>
        <begin position="245"/>
        <end position="254"/>
    </location>
</feature>
<accession>A0A0A2VJT8</accession>
<dbReference type="PANTHER" id="PTHR38113:SF2">
    <property type="entry name" value="DUF2293 DOMAIN-CONTAINING PROTEIN"/>
    <property type="match status" value="1"/>
</dbReference>
<dbReference type="HOGENOM" id="CLU_089022_1_0_1"/>
<dbReference type="AlphaFoldDB" id="A0A0A2VJT8"/>
<dbReference type="OrthoDB" id="5381833at2759"/>
<dbReference type="PANTHER" id="PTHR38113">
    <property type="match status" value="1"/>
</dbReference>
<proteinExistence type="predicted"/>
<name>A0A0A2VJT8_BEABA</name>
<comment type="caution">
    <text evidence="3">The sequence shown here is derived from an EMBL/GenBank/DDBJ whole genome shotgun (WGS) entry which is preliminary data.</text>
</comment>
<organism evidence="3 4">
    <name type="scientific">Beauveria bassiana D1-5</name>
    <dbReference type="NCBI Taxonomy" id="1245745"/>
    <lineage>
        <taxon>Eukaryota</taxon>
        <taxon>Fungi</taxon>
        <taxon>Dikarya</taxon>
        <taxon>Ascomycota</taxon>
        <taxon>Pezizomycotina</taxon>
        <taxon>Sordariomycetes</taxon>
        <taxon>Hypocreomycetidae</taxon>
        <taxon>Hypocreales</taxon>
        <taxon>Cordycipitaceae</taxon>
        <taxon>Beauveria</taxon>
    </lineage>
</organism>
<sequence>MASAEVTVSPNTPMPKSYKLLRKGYPFMTALCRRKTLAAGQTLYVVRAGSRTQGLRAPRHIINECYKEEERTRAARRATVAARDTSARSLFETALRLQFPEMPAVDVEQVLQRTLKKRSGRVGRTSKLGTEDKVRLAVTAHARHMHTDYDKLVRGETSREDARKMVHGPVRSVLARWEGSREKPSASCGQDSRRRRRPHTRAMTRKASEQSLGSLGGEEDLTETTTSSLDDPILISSGSEDDSVDVLVISSDEE</sequence>
<protein>
    <recommendedName>
        <fullName evidence="2">DUF2293 domain-containing protein</fullName>
    </recommendedName>
</protein>
<dbReference type="InterPro" id="IPR018744">
    <property type="entry name" value="DUF2293"/>
</dbReference>
<dbReference type="EMBL" id="ANFO01000632">
    <property type="protein sequence ID" value="KGQ07883.1"/>
    <property type="molecule type" value="Genomic_DNA"/>
</dbReference>
<evidence type="ECO:0000313" key="3">
    <source>
        <dbReference type="EMBL" id="KGQ07883.1"/>
    </source>
</evidence>
<feature type="compositionally biased region" description="Basic residues" evidence="1">
    <location>
        <begin position="193"/>
        <end position="204"/>
    </location>
</feature>
<dbReference type="Pfam" id="PF10056">
    <property type="entry name" value="DUF2293"/>
    <property type="match status" value="1"/>
</dbReference>
<dbReference type="eggNOG" id="ENOG502SQI9">
    <property type="taxonomic scope" value="Eukaryota"/>
</dbReference>